<proteinExistence type="predicted"/>
<protein>
    <submittedName>
        <fullName evidence="1">Uncharacterized protein</fullName>
    </submittedName>
</protein>
<sequence length="40" mass="4662">MLQKTEAGVILLLICCHFEDALIIWLHRNEQNRSVARNLV</sequence>
<gene>
    <name evidence="1" type="ORF">CI610_00197</name>
</gene>
<dbReference type="EMBL" id="NSIT01000004">
    <property type="protein sequence ID" value="PJE80854.1"/>
    <property type="molecule type" value="Genomic_DNA"/>
</dbReference>
<organism evidence="1">
    <name type="scientific">invertebrate metagenome</name>
    <dbReference type="NCBI Taxonomy" id="1711999"/>
    <lineage>
        <taxon>unclassified sequences</taxon>
        <taxon>metagenomes</taxon>
        <taxon>organismal metagenomes</taxon>
    </lineage>
</organism>
<dbReference type="AlphaFoldDB" id="A0A2H9TCB8"/>
<evidence type="ECO:0000313" key="1">
    <source>
        <dbReference type="EMBL" id="PJE80854.1"/>
    </source>
</evidence>
<name>A0A2H9TCB8_9ZZZZ</name>
<accession>A0A2H9TCB8</accession>
<comment type="caution">
    <text evidence="1">The sequence shown here is derived from an EMBL/GenBank/DDBJ whole genome shotgun (WGS) entry which is preliminary data.</text>
</comment>
<reference evidence="1" key="1">
    <citation type="journal article" date="2017" name="Appl. Environ. Microbiol.">
        <title>Molecular characterization of an Endozoicomonas-like organism causing infection in king scallop Pecten maximus L.</title>
        <authorList>
            <person name="Cano I."/>
            <person name="van Aerle R."/>
            <person name="Ross S."/>
            <person name="Verner-Jeffreys D.W."/>
            <person name="Paley R.K."/>
            <person name="Rimmer G."/>
            <person name="Ryder D."/>
            <person name="Hooper P."/>
            <person name="Stone D."/>
            <person name="Feist S.W."/>
        </authorList>
    </citation>
    <scope>NUCLEOTIDE SEQUENCE</scope>
</reference>